<dbReference type="AlphaFoldDB" id="A0A8T2U053"/>
<comment type="caution">
    <text evidence="1">The sequence shown here is derived from an EMBL/GenBank/DDBJ whole genome shotgun (WGS) entry which is preliminary data.</text>
</comment>
<evidence type="ECO:0000313" key="2">
    <source>
        <dbReference type="Proteomes" id="UP000825935"/>
    </source>
</evidence>
<dbReference type="EMBL" id="CM035415">
    <property type="protein sequence ID" value="KAH7426984.1"/>
    <property type="molecule type" value="Genomic_DNA"/>
</dbReference>
<reference evidence="1" key="1">
    <citation type="submission" date="2021-08" db="EMBL/GenBank/DDBJ databases">
        <title>WGS assembly of Ceratopteris richardii.</title>
        <authorList>
            <person name="Marchant D.B."/>
            <person name="Chen G."/>
            <person name="Jenkins J."/>
            <person name="Shu S."/>
            <person name="Leebens-Mack J."/>
            <person name="Grimwood J."/>
            <person name="Schmutz J."/>
            <person name="Soltis P."/>
            <person name="Soltis D."/>
            <person name="Chen Z.-H."/>
        </authorList>
    </citation>
    <scope>NUCLEOTIDE SEQUENCE</scope>
    <source>
        <strain evidence="1">Whitten #5841</strain>
        <tissue evidence="1">Leaf</tissue>
    </source>
</reference>
<dbReference type="PANTHER" id="PTHR37237:SF1">
    <property type="entry name" value="OS02G0567000 PROTEIN"/>
    <property type="match status" value="1"/>
</dbReference>
<evidence type="ECO:0000313" key="1">
    <source>
        <dbReference type="EMBL" id="KAH7426984.1"/>
    </source>
</evidence>
<organism evidence="1 2">
    <name type="scientific">Ceratopteris richardii</name>
    <name type="common">Triangle waterfern</name>
    <dbReference type="NCBI Taxonomy" id="49495"/>
    <lineage>
        <taxon>Eukaryota</taxon>
        <taxon>Viridiplantae</taxon>
        <taxon>Streptophyta</taxon>
        <taxon>Embryophyta</taxon>
        <taxon>Tracheophyta</taxon>
        <taxon>Polypodiopsida</taxon>
        <taxon>Polypodiidae</taxon>
        <taxon>Polypodiales</taxon>
        <taxon>Pteridineae</taxon>
        <taxon>Pteridaceae</taxon>
        <taxon>Parkerioideae</taxon>
        <taxon>Ceratopteris</taxon>
    </lineage>
</organism>
<dbReference type="OrthoDB" id="1629067at2759"/>
<name>A0A8T2U053_CERRI</name>
<accession>A0A8T2U053</accession>
<gene>
    <name evidence="1" type="ORF">KP509_10G025300</name>
</gene>
<dbReference type="Proteomes" id="UP000825935">
    <property type="component" value="Chromosome 10"/>
</dbReference>
<sequence>MGRTGGPLLCVDDLMQDLILDGSDHMQSISSTPQTSTPRGSGADLVIPTCRNLEEAFEHTYLELESALRSSGHSWTSLTQQLYGALTSANQVVAAANSNLSFIADKIVELKSALERGDAVINDLRAVLAELQIHST</sequence>
<protein>
    <submittedName>
        <fullName evidence="1">Uncharacterized protein</fullName>
    </submittedName>
</protein>
<dbReference type="PANTHER" id="PTHR37237">
    <property type="entry name" value="OS02G0567000 PROTEIN"/>
    <property type="match status" value="1"/>
</dbReference>
<keyword evidence="2" id="KW-1185">Reference proteome</keyword>
<proteinExistence type="predicted"/>
<dbReference type="OMA" id="GTDHSWA"/>